<organism evidence="3 4">
    <name type="scientific">Pseudoalteromonas lipolytica</name>
    <dbReference type="NCBI Taxonomy" id="570156"/>
    <lineage>
        <taxon>Bacteria</taxon>
        <taxon>Pseudomonadati</taxon>
        <taxon>Pseudomonadota</taxon>
        <taxon>Gammaproteobacteria</taxon>
        <taxon>Alteromonadales</taxon>
        <taxon>Pseudoalteromonadaceae</taxon>
        <taxon>Pseudoalteromonas</taxon>
    </lineage>
</organism>
<dbReference type="EMBL" id="CP032090">
    <property type="protein sequence ID" value="AXV66715.1"/>
    <property type="molecule type" value="Genomic_DNA"/>
</dbReference>
<dbReference type="PANTHER" id="PTHR34473">
    <property type="entry name" value="UPF0699 TRANSMEMBRANE PROTEIN YDBS"/>
    <property type="match status" value="1"/>
</dbReference>
<evidence type="ECO:0000313" key="4">
    <source>
        <dbReference type="Proteomes" id="UP000264605"/>
    </source>
</evidence>
<feature type="domain" description="YdbS-like PH" evidence="2">
    <location>
        <begin position="264"/>
        <end position="315"/>
    </location>
</feature>
<dbReference type="InterPro" id="IPR005182">
    <property type="entry name" value="YdbS-like_PH"/>
</dbReference>
<feature type="transmembrane region" description="Helical" evidence="1">
    <location>
        <begin position="230"/>
        <end position="261"/>
    </location>
</feature>
<feature type="domain" description="YdbS-like PH" evidence="2">
    <location>
        <begin position="70"/>
        <end position="149"/>
    </location>
</feature>
<feature type="transmembrane region" description="Helical" evidence="1">
    <location>
        <begin position="190"/>
        <end position="210"/>
    </location>
</feature>
<evidence type="ECO:0000259" key="2">
    <source>
        <dbReference type="Pfam" id="PF03703"/>
    </source>
</evidence>
<evidence type="ECO:0000313" key="3">
    <source>
        <dbReference type="EMBL" id="AXV66715.1"/>
    </source>
</evidence>
<dbReference type="PANTHER" id="PTHR34473:SF2">
    <property type="entry name" value="UPF0699 TRANSMEMBRANE PROTEIN YDBT"/>
    <property type="match status" value="1"/>
</dbReference>
<dbReference type="PIRSF" id="PIRSF026631">
    <property type="entry name" value="UCP026631"/>
    <property type="match status" value="1"/>
</dbReference>
<dbReference type="Proteomes" id="UP000264605">
    <property type="component" value="Chromosome"/>
</dbReference>
<evidence type="ECO:0000256" key="1">
    <source>
        <dbReference type="SAM" id="Phobius"/>
    </source>
</evidence>
<feature type="transmembrane region" description="Helical" evidence="1">
    <location>
        <begin position="377"/>
        <end position="396"/>
    </location>
</feature>
<dbReference type="Pfam" id="PF03703">
    <property type="entry name" value="bPH_2"/>
    <property type="match status" value="2"/>
</dbReference>
<name>A0AAD0WDS1_9GAMM</name>
<keyword evidence="1" id="KW-0472">Membrane</keyword>
<dbReference type="KEGG" id="pdj:D0907_16120"/>
<feature type="transmembrane region" description="Helical" evidence="1">
    <location>
        <begin position="48"/>
        <end position="70"/>
    </location>
</feature>
<gene>
    <name evidence="3" type="ORF">D0907_16120</name>
</gene>
<keyword evidence="1" id="KW-1133">Transmembrane helix</keyword>
<dbReference type="GeneID" id="99507008"/>
<feature type="transmembrane region" description="Helical" evidence="1">
    <location>
        <begin position="12"/>
        <end position="42"/>
    </location>
</feature>
<dbReference type="RefSeq" id="WP_118844754.1">
    <property type="nucleotide sequence ID" value="NZ_CP032090.1"/>
</dbReference>
<reference evidence="3 4" key="1">
    <citation type="submission" date="2018-08" db="EMBL/GenBank/DDBJ databases">
        <title>Draft genome sequence of Pseudoalteromonas donghaensis HJ51.</title>
        <authorList>
            <person name="Oh J."/>
            <person name="Roh D."/>
        </authorList>
    </citation>
    <scope>NUCLEOTIDE SEQUENCE [LARGE SCALE GENOMIC DNA]</scope>
    <source>
        <strain evidence="3 4">HJ51</strain>
    </source>
</reference>
<keyword evidence="1" id="KW-0812">Transmembrane</keyword>
<feature type="transmembrane region" description="Helical" evidence="1">
    <location>
        <begin position="402"/>
        <end position="419"/>
    </location>
</feature>
<protein>
    <submittedName>
        <fullName evidence="3">Stress protein</fullName>
    </submittedName>
</protein>
<accession>A0AAD0WDS1</accession>
<proteinExistence type="predicted"/>
<dbReference type="AlphaFoldDB" id="A0AAD0WDS1"/>
<sequence>MNNNDWQRVSPWALLYFIVHFAIRFVKDGLLNLLPILVIFVTQVEQKWFWGQVAASTAIVILVVYAFAYYRNFSYRISSENEILLNKGVFKKERLTLKFARVQNVNIAEPFYFQPVNLVNCIFDAAGSSAQEAVIPGVKLSYAEHVREQVMAFKAQLQQSDTPEKAEHAAQPSAQHTLTLSNAEIAKFGLMSNMAILALAALAPFMNAIFDYLETSLIARLEAMFNEQAAFVGSAAALAVVTVIVVIVLCAVLLSVTMALIRFFNFHLYFQDNQFKRVAGLFERQQLSISSEKIQSVQIKQNIIARLLKRYTLICPQVSSGNTAPGVAAHKNKQTLVMPVLTAAHVQQVCRWLFPWFINLNELNFIKPERALLYKNTVLYVFLPSVISVVVIDQLVETLSMLWGLLPASILMAAVFLRYQKTGMALYRHEGRSFAVFRTGMIGTQYRLFEIYKAQSATTISTYLMRKSGLKSLYIQLASGSVSMPYLKSVDAEQLIDFVLYEIESEPRNWF</sequence>
<dbReference type="InterPro" id="IPR014529">
    <property type="entry name" value="UCP026631"/>
</dbReference>